<evidence type="ECO:0000256" key="1">
    <source>
        <dbReference type="SAM" id="Coils"/>
    </source>
</evidence>
<gene>
    <name evidence="4" type="ORF">UT84_C0030G0004</name>
</gene>
<name>A0A0G0UGV3_9BACT</name>
<evidence type="ECO:0000313" key="5">
    <source>
        <dbReference type="Proteomes" id="UP000034531"/>
    </source>
</evidence>
<feature type="region of interest" description="Disordered" evidence="2">
    <location>
        <begin position="1"/>
        <end position="128"/>
    </location>
</feature>
<protein>
    <submittedName>
        <fullName evidence="4">Uncharacterized protein</fullName>
    </submittedName>
</protein>
<keyword evidence="1" id="KW-0175">Coiled coil</keyword>
<feature type="compositionally biased region" description="Basic and acidic residues" evidence="2">
    <location>
        <begin position="39"/>
        <end position="66"/>
    </location>
</feature>
<dbReference type="PATRIC" id="fig|1618405.3.peg.847"/>
<dbReference type="EMBL" id="LBYI01000030">
    <property type="protein sequence ID" value="KKR49377.1"/>
    <property type="molecule type" value="Genomic_DNA"/>
</dbReference>
<feature type="compositionally biased region" description="Basic and acidic residues" evidence="2">
    <location>
        <begin position="321"/>
        <end position="332"/>
    </location>
</feature>
<proteinExistence type="predicted"/>
<dbReference type="Proteomes" id="UP000034531">
    <property type="component" value="Unassembled WGS sequence"/>
</dbReference>
<feature type="compositionally biased region" description="Pro residues" evidence="2">
    <location>
        <begin position="9"/>
        <end position="27"/>
    </location>
</feature>
<keyword evidence="3" id="KW-0472">Membrane</keyword>
<feature type="compositionally biased region" description="Basic and acidic residues" evidence="2">
    <location>
        <begin position="108"/>
        <end position="128"/>
    </location>
</feature>
<keyword evidence="3" id="KW-0812">Transmembrane</keyword>
<evidence type="ECO:0000313" key="4">
    <source>
        <dbReference type="EMBL" id="KKR49377.1"/>
    </source>
</evidence>
<feature type="compositionally biased region" description="Basic and acidic residues" evidence="2">
    <location>
        <begin position="180"/>
        <end position="220"/>
    </location>
</feature>
<feature type="coiled-coil region" evidence="1">
    <location>
        <begin position="466"/>
        <end position="497"/>
    </location>
</feature>
<sequence>MANGLPTPDMAPPPGARGPEATPPGGPEAPLRQVPPRQTPEETAAKAEAARAQEIQRKEGPEKALREVAGQQPPETKPEDKIRMTGSDAAFTNAPESADINVSANAPDEGKDKGTAEEPEDALKKLSDDQLTAQRITLEASVKTYENELKGEISQNLREVVEGQLHQVREELDTVQTETAARKLDKAATEGSADEEKAAEEPKTAGAEEPKVEPEAKAATDDQTADDLEKARQFLRQQHEDEKQRREDRLQELRTLSDEGLNASLEETNGELEIERAMFIQARGATTEQKNEMMQRIRSLEGDKGLIRRAMAERTSGQRGGRQEERAAAERATKEIKEFASQIAGKSSEERATEGIKLDGEIGAFEERLAEGDLTDAETASLQKELKIARAKKKNLERVNAAQEPKEKEAKEKKEEEENKTAREESKKLRREAASVTDLQGEETVFKDLVKNLGDQINTTTDKAKQKELVKQLLDARKDLKAVQEAMKQARQREREEFTLEGRMGKDTLREVSRQEYIKMVFENPAGAAKYLNEVISSMGNVSDAELERIEQAVENGEPVSINDRAQYGDAFAERLIQQKGRVAGDLETMQYLHQRYPDIYTYVTDKVTSDNKAIDKIKEAMPSGWEKMLSFAKKNPAWLMVILAILAGTGAVVAAATVPAVGIGVGAAGAGGGAFGASRKKW</sequence>
<dbReference type="AlphaFoldDB" id="A0A0G0UGV3"/>
<feature type="region of interest" description="Disordered" evidence="2">
    <location>
        <begin position="171"/>
        <end position="269"/>
    </location>
</feature>
<evidence type="ECO:0000256" key="3">
    <source>
        <dbReference type="SAM" id="Phobius"/>
    </source>
</evidence>
<feature type="compositionally biased region" description="Basic and acidic residues" evidence="2">
    <location>
        <begin position="404"/>
        <end position="433"/>
    </location>
</feature>
<organism evidence="4 5">
    <name type="scientific">Candidatus Curtissbacteria bacterium GW2011_GWA1_40_16</name>
    <dbReference type="NCBI Taxonomy" id="1618405"/>
    <lineage>
        <taxon>Bacteria</taxon>
        <taxon>Candidatus Curtissiibacteriota</taxon>
    </lineage>
</organism>
<reference evidence="4 5" key="1">
    <citation type="journal article" date="2015" name="Nature">
        <title>rRNA introns, odd ribosomes, and small enigmatic genomes across a large radiation of phyla.</title>
        <authorList>
            <person name="Brown C.T."/>
            <person name="Hug L.A."/>
            <person name="Thomas B.C."/>
            <person name="Sharon I."/>
            <person name="Castelle C.J."/>
            <person name="Singh A."/>
            <person name="Wilkins M.J."/>
            <person name="Williams K.H."/>
            <person name="Banfield J.F."/>
        </authorList>
    </citation>
    <scope>NUCLEOTIDE SEQUENCE [LARGE SCALE GENOMIC DNA]</scope>
</reference>
<feature type="region of interest" description="Disordered" evidence="2">
    <location>
        <begin position="312"/>
        <end position="332"/>
    </location>
</feature>
<feature type="compositionally biased region" description="Basic and acidic residues" evidence="2">
    <location>
        <begin position="227"/>
        <end position="257"/>
    </location>
</feature>
<comment type="caution">
    <text evidence="4">The sequence shown here is derived from an EMBL/GenBank/DDBJ whole genome shotgun (WGS) entry which is preliminary data.</text>
</comment>
<feature type="region of interest" description="Disordered" evidence="2">
    <location>
        <begin position="393"/>
        <end position="435"/>
    </location>
</feature>
<evidence type="ECO:0000256" key="2">
    <source>
        <dbReference type="SAM" id="MobiDB-lite"/>
    </source>
</evidence>
<feature type="transmembrane region" description="Helical" evidence="3">
    <location>
        <begin position="638"/>
        <end position="656"/>
    </location>
</feature>
<accession>A0A0G0UGV3</accession>
<keyword evidence="3" id="KW-1133">Transmembrane helix</keyword>